<dbReference type="PIRSF" id="PIRSF028754">
    <property type="entry name" value="UCP028754"/>
    <property type="match status" value="1"/>
</dbReference>
<dbReference type="KEGG" id="fra:Francci3_1247"/>
<dbReference type="Gene3D" id="1.10.287.100">
    <property type="match status" value="1"/>
</dbReference>
<feature type="region of interest" description="Disordered" evidence="1">
    <location>
        <begin position="268"/>
        <end position="287"/>
    </location>
</feature>
<protein>
    <recommendedName>
        <fullName evidence="4">Proteasome protein</fullName>
    </recommendedName>
</protein>
<dbReference type="InterPro" id="IPR038389">
    <property type="entry name" value="PSMG2_sf"/>
</dbReference>
<dbReference type="InterPro" id="IPR019151">
    <property type="entry name" value="Proteasome_assmbl_chaperone_2"/>
</dbReference>
<dbReference type="HOGENOM" id="CLU_055821_0_0_11"/>
<gene>
    <name evidence="2" type="ordered locus">Francci3_1247</name>
</gene>
<organism evidence="2 3">
    <name type="scientific">Frankia casuarinae (strain DSM 45818 / CECT 9043 / HFP020203 / CcI3)</name>
    <dbReference type="NCBI Taxonomy" id="106370"/>
    <lineage>
        <taxon>Bacteria</taxon>
        <taxon>Bacillati</taxon>
        <taxon>Actinomycetota</taxon>
        <taxon>Actinomycetes</taxon>
        <taxon>Frankiales</taxon>
        <taxon>Frankiaceae</taxon>
        <taxon>Frankia</taxon>
    </lineage>
</organism>
<keyword evidence="3" id="KW-1185">Reference proteome</keyword>
<dbReference type="RefSeq" id="WP_011435691.1">
    <property type="nucleotide sequence ID" value="NC_007777.1"/>
</dbReference>
<sequence>MLDPDALYDLAEDLAGGSIDLGRPVMLEAMTGVVDAGSAVSLAGEHLMTALDHRLLATFDIDQLLDYRSRRPTMVFSEDRWESYEDPVLALYLLRDEAGTPFLLLAGPEPDLQWKRFTVALRGLVARLGVRLTVGLNAIPMAVPHTRPLVVSAHATRKDLIVGYEPWLRRLQVPGSAGHLLEFELGREGRDAMGFAAHVPHYLAQTTYPAATEVLLTSVSKATGLLLPLDGLRSAAVAIQDEVDSQIARGGEAAALVSALEEQYDAYQRGRRGPSLPAADDVQPLPTADELGDALERFLAEQTEPDGPTPNP</sequence>
<dbReference type="AlphaFoldDB" id="Q2JDL7"/>
<dbReference type="PhylomeDB" id="Q2JDL7"/>
<dbReference type="SUPFAM" id="SSF159659">
    <property type="entry name" value="Cgl1923-like"/>
    <property type="match status" value="1"/>
</dbReference>
<evidence type="ECO:0000313" key="3">
    <source>
        <dbReference type="Proteomes" id="UP000001937"/>
    </source>
</evidence>
<evidence type="ECO:0000256" key="1">
    <source>
        <dbReference type="SAM" id="MobiDB-lite"/>
    </source>
</evidence>
<proteinExistence type="predicted"/>
<evidence type="ECO:0000313" key="2">
    <source>
        <dbReference type="EMBL" id="ABD10625.1"/>
    </source>
</evidence>
<accession>Q2JDL7</accession>
<dbReference type="OrthoDB" id="3733464at2"/>
<name>Q2JDL7_FRACC</name>
<dbReference type="Gene3D" id="3.40.50.10900">
    <property type="entry name" value="PAC-like subunit"/>
    <property type="match status" value="1"/>
</dbReference>
<reference evidence="2 3" key="1">
    <citation type="journal article" date="2007" name="Genome Res.">
        <title>Genome characteristics of facultatively symbiotic Frankia sp. strains reflect host range and host plant biogeography.</title>
        <authorList>
            <person name="Normand P."/>
            <person name="Lapierre P."/>
            <person name="Tisa L.S."/>
            <person name="Gogarten J.P."/>
            <person name="Alloisio N."/>
            <person name="Bagnarol E."/>
            <person name="Bassi C.A."/>
            <person name="Berry A.M."/>
            <person name="Bickhart D.M."/>
            <person name="Choisne N."/>
            <person name="Couloux A."/>
            <person name="Cournoyer B."/>
            <person name="Cruveiller S."/>
            <person name="Daubin V."/>
            <person name="Demange N."/>
            <person name="Francino M.P."/>
            <person name="Goltsman E."/>
            <person name="Huang Y."/>
            <person name="Kopp O.R."/>
            <person name="Labarre L."/>
            <person name="Lapidus A."/>
            <person name="Lavire C."/>
            <person name="Marechal J."/>
            <person name="Martinez M."/>
            <person name="Mastronunzio J.E."/>
            <person name="Mullin B.C."/>
            <person name="Niemann J."/>
            <person name="Pujic P."/>
            <person name="Rawnsley T."/>
            <person name="Rouy Z."/>
            <person name="Schenowitz C."/>
            <person name="Sellstedt A."/>
            <person name="Tavares F."/>
            <person name="Tomkins J.P."/>
            <person name="Vallenet D."/>
            <person name="Valverde C."/>
            <person name="Wall L.G."/>
            <person name="Wang Y."/>
            <person name="Medigue C."/>
            <person name="Benson D.R."/>
        </authorList>
    </citation>
    <scope>NUCLEOTIDE SEQUENCE [LARGE SCALE GENOMIC DNA]</scope>
    <source>
        <strain evidence="3">DSM 45818 / CECT 9043 / CcI3</strain>
    </source>
</reference>
<dbReference type="STRING" id="106370.Francci3_1247"/>
<dbReference type="Pfam" id="PF09754">
    <property type="entry name" value="PAC2"/>
    <property type="match status" value="1"/>
</dbReference>
<dbReference type="Proteomes" id="UP000001937">
    <property type="component" value="Chromosome"/>
</dbReference>
<dbReference type="InterPro" id="IPR008492">
    <property type="entry name" value="Rv2714-like"/>
</dbReference>
<dbReference type="eggNOG" id="COG1938">
    <property type="taxonomic scope" value="Bacteria"/>
</dbReference>
<evidence type="ECO:0008006" key="4">
    <source>
        <dbReference type="Google" id="ProtNLM"/>
    </source>
</evidence>
<dbReference type="EMBL" id="CP000249">
    <property type="protein sequence ID" value="ABD10625.1"/>
    <property type="molecule type" value="Genomic_DNA"/>
</dbReference>